<feature type="non-terminal residue" evidence="2">
    <location>
        <position position="1"/>
    </location>
</feature>
<dbReference type="PANTHER" id="PTHR34595:SF7">
    <property type="entry name" value="SLL1039 PROTEIN"/>
    <property type="match status" value="1"/>
</dbReference>
<dbReference type="InterPro" id="IPR025841">
    <property type="entry name" value="CP_ATPgrasp_2"/>
</dbReference>
<protein>
    <submittedName>
        <fullName evidence="2">Protein containing domains DUF404, DUF407</fullName>
    </submittedName>
</protein>
<gene>
    <name evidence="2" type="ORF">AVDCRST_MAG87-2881</name>
</gene>
<evidence type="ECO:0000313" key="2">
    <source>
        <dbReference type="EMBL" id="CAA9576064.1"/>
    </source>
</evidence>
<dbReference type="PANTHER" id="PTHR34595">
    <property type="entry name" value="BLR5612 PROTEIN"/>
    <property type="match status" value="1"/>
</dbReference>
<feature type="domain" description="Circularly permuted ATP-grasp type 2" evidence="1">
    <location>
        <begin position="109"/>
        <end position="219"/>
    </location>
</feature>
<dbReference type="Pfam" id="PF14403">
    <property type="entry name" value="CP_ATPgrasp_2"/>
    <property type="match status" value="1"/>
</dbReference>
<sequence>SGARPSATRSAPERWSMAALTTNVRPLVEHRSVLPACVPDEPWKRRQTRQGEFCHYEALVAHLAHLGPADIRNASDVANRSFLHQGVTFTVYSDTERGTERIFPFDVIPWLIPSAEWDTIKRGLQQRIGALNHFIHDIYHEQQILHDHVVPRGLVVRAQHFRREAVGIDVPHNRYIHVVGSHLVRDADGNYLVLEDNLRSPSGVSYVLANRTATSKIFLGLRPDDV</sequence>
<dbReference type="SUPFAM" id="SSF56059">
    <property type="entry name" value="Glutathione synthetase ATP-binding domain-like"/>
    <property type="match status" value="1"/>
</dbReference>
<name>A0A6J4VF76_9BACT</name>
<proteinExistence type="predicted"/>
<dbReference type="AlphaFoldDB" id="A0A6J4VF76"/>
<dbReference type="EMBL" id="CADCWJ010000635">
    <property type="protein sequence ID" value="CAA9576064.1"/>
    <property type="molecule type" value="Genomic_DNA"/>
</dbReference>
<accession>A0A6J4VF76</accession>
<evidence type="ECO:0000259" key="1">
    <source>
        <dbReference type="Pfam" id="PF14403"/>
    </source>
</evidence>
<reference evidence="2" key="1">
    <citation type="submission" date="2020-02" db="EMBL/GenBank/DDBJ databases">
        <authorList>
            <person name="Meier V. D."/>
        </authorList>
    </citation>
    <scope>NUCLEOTIDE SEQUENCE</scope>
    <source>
        <strain evidence="2">AVDCRST_MAG87</strain>
    </source>
</reference>
<organism evidence="2">
    <name type="scientific">uncultured Thermomicrobiales bacterium</name>
    <dbReference type="NCBI Taxonomy" id="1645740"/>
    <lineage>
        <taxon>Bacteria</taxon>
        <taxon>Pseudomonadati</taxon>
        <taxon>Thermomicrobiota</taxon>
        <taxon>Thermomicrobia</taxon>
        <taxon>Thermomicrobiales</taxon>
        <taxon>environmental samples</taxon>
    </lineage>
</organism>
<dbReference type="InterPro" id="IPR051680">
    <property type="entry name" value="ATP-dep_Glu-Cys_Ligase-2"/>
</dbReference>